<gene>
    <name evidence="4" type="ORF">MRAB57_3752</name>
</gene>
<dbReference type="AlphaFoldDB" id="A0A2U3NWN2"/>
<evidence type="ECO:0000313" key="5">
    <source>
        <dbReference type="Proteomes" id="UP000240988"/>
    </source>
</evidence>
<evidence type="ECO:0000256" key="2">
    <source>
        <dbReference type="ARBA" id="ARBA00093774"/>
    </source>
</evidence>
<evidence type="ECO:0000259" key="3">
    <source>
        <dbReference type="Pfam" id="PF26580"/>
    </source>
</evidence>
<dbReference type="InterPro" id="IPR058644">
    <property type="entry name" value="Mtb12-like_C"/>
</dbReference>
<dbReference type="STRING" id="1841860.GCA_900157375_03754"/>
<dbReference type="Pfam" id="PF26580">
    <property type="entry name" value="Mtb12_C"/>
    <property type="match status" value="1"/>
</dbReference>
<proteinExistence type="inferred from homology"/>
<dbReference type="Proteomes" id="UP000240988">
    <property type="component" value="Unassembled WGS sequence"/>
</dbReference>
<dbReference type="OrthoDB" id="4752056at2"/>
<accession>A0A2U3NWN2</accession>
<feature type="domain" description="Low molecular weight antigen MTB12-like C-terminal" evidence="3">
    <location>
        <begin position="48"/>
        <end position="159"/>
    </location>
</feature>
<reference evidence="4 5" key="1">
    <citation type="submission" date="2017-01" db="EMBL/GenBank/DDBJ databases">
        <authorList>
            <consortium name="Urmite Genomes"/>
        </authorList>
    </citation>
    <scope>NUCLEOTIDE SEQUENCE [LARGE SCALE GENOMIC DNA]</scope>
    <source>
        <strain evidence="4 5">AB57</strain>
    </source>
</reference>
<protein>
    <recommendedName>
        <fullName evidence="3">Low molecular weight antigen MTB12-like C-terminal domain-containing protein</fullName>
    </recommendedName>
</protein>
<dbReference type="EMBL" id="FUFA01000005">
    <property type="protein sequence ID" value="SPM35916.1"/>
    <property type="molecule type" value="Genomic_DNA"/>
</dbReference>
<organism evidence="4 5">
    <name type="scientific">Mycobacterium rhizamassiliense</name>
    <dbReference type="NCBI Taxonomy" id="1841860"/>
    <lineage>
        <taxon>Bacteria</taxon>
        <taxon>Bacillati</taxon>
        <taxon>Actinomycetota</taxon>
        <taxon>Actinomycetes</taxon>
        <taxon>Mycobacteriales</taxon>
        <taxon>Mycobacteriaceae</taxon>
        <taxon>Mycobacterium</taxon>
    </lineage>
</organism>
<evidence type="ECO:0000256" key="1">
    <source>
        <dbReference type="ARBA" id="ARBA00022729"/>
    </source>
</evidence>
<keyword evidence="1" id="KW-0732">Signal</keyword>
<keyword evidence="5" id="KW-1185">Reference proteome</keyword>
<evidence type="ECO:0000313" key="4">
    <source>
        <dbReference type="EMBL" id="SPM35916.1"/>
    </source>
</evidence>
<dbReference type="RefSeq" id="WP_077088689.1">
    <property type="nucleotide sequence ID" value="NZ_LT721901.1"/>
</dbReference>
<sequence>MPIKTLVGVAVAIGVAGAGMTSVAVVSPAAPARLVVLDLPLPLDPAADVPTVDQLLGVLNALQDPGVPFANKSYLVEGGISPVEARIADVRMKQAVARGEVPLTASLANIHAAGANSATVDVTISGPKVAPTTRNITFVDQGGWKITHASALALLQEAGGS</sequence>
<name>A0A2U3NWN2_9MYCO</name>
<comment type="similarity">
    <text evidence="2">Belongs to the MTB12 family.</text>
</comment>